<keyword evidence="1 2" id="KW-0732">Signal</keyword>
<keyword evidence="5" id="KW-1185">Reference proteome</keyword>
<feature type="signal peptide" evidence="2">
    <location>
        <begin position="1"/>
        <end position="19"/>
    </location>
</feature>
<gene>
    <name evidence="4" type="ORF">VTAP4600_A0804</name>
</gene>
<dbReference type="RefSeq" id="WP_102521571.1">
    <property type="nucleotide sequence ID" value="NZ_LT960611.1"/>
</dbReference>
<dbReference type="InterPro" id="IPR027385">
    <property type="entry name" value="Beta-barrel_OMP"/>
</dbReference>
<dbReference type="KEGG" id="vta:A0804"/>
<evidence type="ECO:0000313" key="5">
    <source>
        <dbReference type="Proteomes" id="UP000235828"/>
    </source>
</evidence>
<dbReference type="Pfam" id="PF13505">
    <property type="entry name" value="OMP_b-brl"/>
    <property type="match status" value="1"/>
</dbReference>
<dbReference type="AlphaFoldDB" id="A0A2N8ZA87"/>
<evidence type="ECO:0000256" key="2">
    <source>
        <dbReference type="SAM" id="SignalP"/>
    </source>
</evidence>
<protein>
    <recommendedName>
        <fullName evidence="3">Outer membrane protein beta-barrel domain-containing protein</fullName>
    </recommendedName>
</protein>
<evidence type="ECO:0000259" key="3">
    <source>
        <dbReference type="Pfam" id="PF13505"/>
    </source>
</evidence>
<dbReference type="Proteomes" id="UP000235828">
    <property type="component" value="Chromosome A"/>
</dbReference>
<dbReference type="Gene3D" id="2.40.160.20">
    <property type="match status" value="1"/>
</dbReference>
<name>A0A2N8ZA87_9VIBR</name>
<organism evidence="4 5">
    <name type="scientific">Vibrio tapetis subsp. tapetis</name>
    <dbReference type="NCBI Taxonomy" id="1671868"/>
    <lineage>
        <taxon>Bacteria</taxon>
        <taxon>Pseudomonadati</taxon>
        <taxon>Pseudomonadota</taxon>
        <taxon>Gammaproteobacteria</taxon>
        <taxon>Vibrionales</taxon>
        <taxon>Vibrionaceae</taxon>
        <taxon>Vibrio</taxon>
    </lineage>
</organism>
<evidence type="ECO:0000256" key="1">
    <source>
        <dbReference type="ARBA" id="ARBA00022729"/>
    </source>
</evidence>
<dbReference type="InterPro" id="IPR011250">
    <property type="entry name" value="OMP/PagP_B-barrel"/>
</dbReference>
<feature type="chain" id="PRO_5014873501" description="Outer membrane protein beta-barrel domain-containing protein" evidence="2">
    <location>
        <begin position="20"/>
        <end position="178"/>
    </location>
</feature>
<feature type="domain" description="Outer membrane protein beta-barrel" evidence="3">
    <location>
        <begin position="6"/>
        <end position="177"/>
    </location>
</feature>
<dbReference type="SUPFAM" id="SSF56925">
    <property type="entry name" value="OMPA-like"/>
    <property type="match status" value="1"/>
</dbReference>
<proteinExistence type="predicted"/>
<evidence type="ECO:0000313" key="4">
    <source>
        <dbReference type="EMBL" id="SON48783.1"/>
    </source>
</evidence>
<reference evidence="4 5" key="1">
    <citation type="submission" date="2017-10" db="EMBL/GenBank/DDBJ databases">
        <authorList>
            <person name="Banno H."/>
            <person name="Chua N.-H."/>
        </authorList>
    </citation>
    <scope>NUCLEOTIDE SEQUENCE [LARGE SCALE GENOMIC DNA]</scope>
    <source>
        <strain evidence="4">Vibrio tapetis CECT4600</strain>
    </source>
</reference>
<accession>A0A2N8ZA87</accession>
<dbReference type="OrthoDB" id="5622477at2"/>
<sequence>MKKLLIVALVAGSSFNVIADTNAYIGLNAGQASLDGQKDVGVGAYVGANLLSFLGVEIGFQGHGKQEELWLPENDLVNIKDVSQFDSFYFALKPQVMVGPVQLYAKLGRHAWSGETTLEIDGKTEHTYETESGHGYMYGVGADYFFSEGLSAGVLAQKYETKYGNVEHIGVNFTLHFM</sequence>
<dbReference type="EMBL" id="LT960611">
    <property type="protein sequence ID" value="SON48783.1"/>
    <property type="molecule type" value="Genomic_DNA"/>
</dbReference>